<dbReference type="InterPro" id="IPR007387">
    <property type="entry name" value="TRAP_DctQ"/>
</dbReference>
<comment type="function">
    <text evidence="9">Part of the tripartite ATP-independent periplasmic (TRAP) transport system.</text>
</comment>
<dbReference type="GO" id="GO:0022857">
    <property type="term" value="F:transmembrane transporter activity"/>
    <property type="evidence" value="ECO:0007669"/>
    <property type="project" value="UniProtKB-UniRule"/>
</dbReference>
<organism evidence="11 12">
    <name type="scientific">Mesobaculum littorinae</name>
    <dbReference type="NCBI Taxonomy" id="2486419"/>
    <lineage>
        <taxon>Bacteria</taxon>
        <taxon>Pseudomonadati</taxon>
        <taxon>Pseudomonadota</taxon>
        <taxon>Alphaproteobacteria</taxon>
        <taxon>Rhodobacterales</taxon>
        <taxon>Roseobacteraceae</taxon>
        <taxon>Mesobaculum</taxon>
    </lineage>
</organism>
<evidence type="ECO:0000256" key="2">
    <source>
        <dbReference type="ARBA" id="ARBA00022448"/>
    </source>
</evidence>
<dbReference type="GO" id="GO:0015740">
    <property type="term" value="P:C4-dicarboxylate transport"/>
    <property type="evidence" value="ECO:0007669"/>
    <property type="project" value="TreeGrafter"/>
</dbReference>
<feature type="transmembrane region" description="Helical" evidence="9">
    <location>
        <begin position="12"/>
        <end position="31"/>
    </location>
</feature>
<accession>A0A438AHF5</accession>
<gene>
    <name evidence="11" type="ORF">EKE94_11765</name>
</gene>
<evidence type="ECO:0000256" key="9">
    <source>
        <dbReference type="RuleBase" id="RU369079"/>
    </source>
</evidence>
<protein>
    <recommendedName>
        <fullName evidence="9">TRAP transporter small permease protein</fullName>
    </recommendedName>
</protein>
<keyword evidence="2 9" id="KW-0813">Transport</keyword>
<dbReference type="OrthoDB" id="4250245at2"/>
<feature type="transmembrane region" description="Helical" evidence="9">
    <location>
        <begin position="93"/>
        <end position="114"/>
    </location>
</feature>
<name>A0A438AHF5_9RHOB</name>
<dbReference type="PANTHER" id="PTHR35011:SF10">
    <property type="entry name" value="TRAP TRANSPORTER SMALL PERMEASE PROTEIN"/>
    <property type="match status" value="1"/>
</dbReference>
<keyword evidence="4 9" id="KW-0997">Cell inner membrane</keyword>
<proteinExistence type="inferred from homology"/>
<reference evidence="11 12" key="1">
    <citation type="submission" date="2018-11" db="EMBL/GenBank/DDBJ databases">
        <title>Mesobaculum littorinae gen. nov., sp. nov., isolated from Littorina scabra that represents a novel genus of the order Rhodobacteraceae.</title>
        <authorList>
            <person name="Li F."/>
        </authorList>
    </citation>
    <scope>NUCLEOTIDE SEQUENCE [LARGE SCALE GENOMIC DNA]</scope>
    <source>
        <strain evidence="11 12">M0103</strain>
    </source>
</reference>
<evidence type="ECO:0000313" key="12">
    <source>
        <dbReference type="Proteomes" id="UP000285908"/>
    </source>
</evidence>
<evidence type="ECO:0000313" key="11">
    <source>
        <dbReference type="EMBL" id="RVV98122.1"/>
    </source>
</evidence>
<dbReference type="EMBL" id="RQXX01000003">
    <property type="protein sequence ID" value="RVV98122.1"/>
    <property type="molecule type" value="Genomic_DNA"/>
</dbReference>
<dbReference type="Proteomes" id="UP000285908">
    <property type="component" value="Unassembled WGS sequence"/>
</dbReference>
<comment type="caution">
    <text evidence="11">The sequence shown here is derived from an EMBL/GenBank/DDBJ whole genome shotgun (WGS) entry which is preliminary data.</text>
</comment>
<evidence type="ECO:0000256" key="4">
    <source>
        <dbReference type="ARBA" id="ARBA00022519"/>
    </source>
</evidence>
<comment type="subunit">
    <text evidence="9">The complex comprises the extracytoplasmic solute receptor protein and the two transmembrane proteins.</text>
</comment>
<evidence type="ECO:0000256" key="8">
    <source>
        <dbReference type="ARBA" id="ARBA00038436"/>
    </source>
</evidence>
<feature type="domain" description="Tripartite ATP-independent periplasmic transporters DctQ component" evidence="10">
    <location>
        <begin position="27"/>
        <end position="158"/>
    </location>
</feature>
<evidence type="ECO:0000256" key="6">
    <source>
        <dbReference type="ARBA" id="ARBA00022989"/>
    </source>
</evidence>
<comment type="similarity">
    <text evidence="8 9">Belongs to the TRAP transporter small permease family.</text>
</comment>
<dbReference type="RefSeq" id="WP_127906788.1">
    <property type="nucleotide sequence ID" value="NZ_RQXX01000003.1"/>
</dbReference>
<sequence>MIDTLIRLARRLTDALALLGAIGVVAMLIHITVDVVLRQIVNVPIPATIEIVSRYYMVMVAYLALAWADRRGEMISVEVFAAPLARWRRPNQVLVHLLCAAAFVVLTYTTWIEAMRQFHTGTYVMSLNVAVPVWPSYFVLPVSFALACLISLLKVAVALAGRDADTALRQPAPHSDTGETAR</sequence>
<keyword evidence="12" id="KW-1185">Reference proteome</keyword>
<keyword evidence="6 9" id="KW-1133">Transmembrane helix</keyword>
<feature type="transmembrane region" description="Helical" evidence="9">
    <location>
        <begin position="134"/>
        <end position="160"/>
    </location>
</feature>
<evidence type="ECO:0000256" key="7">
    <source>
        <dbReference type="ARBA" id="ARBA00023136"/>
    </source>
</evidence>
<feature type="transmembrane region" description="Helical" evidence="9">
    <location>
        <begin position="51"/>
        <end position="68"/>
    </location>
</feature>
<dbReference type="InterPro" id="IPR055348">
    <property type="entry name" value="DctQ"/>
</dbReference>
<dbReference type="GO" id="GO:0005886">
    <property type="term" value="C:plasma membrane"/>
    <property type="evidence" value="ECO:0007669"/>
    <property type="project" value="UniProtKB-SubCell"/>
</dbReference>
<keyword evidence="3" id="KW-1003">Cell membrane</keyword>
<evidence type="ECO:0000256" key="3">
    <source>
        <dbReference type="ARBA" id="ARBA00022475"/>
    </source>
</evidence>
<comment type="subcellular location">
    <subcellularLocation>
        <location evidence="1 9">Cell inner membrane</location>
        <topology evidence="1 9">Multi-pass membrane protein</topology>
    </subcellularLocation>
</comment>
<dbReference type="Pfam" id="PF04290">
    <property type="entry name" value="DctQ"/>
    <property type="match status" value="1"/>
</dbReference>
<keyword evidence="5 9" id="KW-0812">Transmembrane</keyword>
<evidence type="ECO:0000259" key="10">
    <source>
        <dbReference type="Pfam" id="PF04290"/>
    </source>
</evidence>
<dbReference type="PANTHER" id="PTHR35011">
    <property type="entry name" value="2,3-DIKETO-L-GULONATE TRAP TRANSPORTER SMALL PERMEASE PROTEIN YIAM"/>
    <property type="match status" value="1"/>
</dbReference>
<evidence type="ECO:0000256" key="1">
    <source>
        <dbReference type="ARBA" id="ARBA00004429"/>
    </source>
</evidence>
<evidence type="ECO:0000256" key="5">
    <source>
        <dbReference type="ARBA" id="ARBA00022692"/>
    </source>
</evidence>
<keyword evidence="7 9" id="KW-0472">Membrane</keyword>
<dbReference type="AlphaFoldDB" id="A0A438AHF5"/>